<gene>
    <name evidence="2" type="ORF">KGM_210842</name>
</gene>
<keyword evidence="3" id="KW-1185">Reference proteome</keyword>
<protein>
    <submittedName>
        <fullName evidence="2">Uncharacterized protein</fullName>
    </submittedName>
</protein>
<sequence>MNVVRCVACAFLVISILDVARARDFNTIFDNLPSDIGHAISSAWKGVLKAIKAPMRPRKFRRGKKKKVTTTTVTEFSEPTTTLTTTVSTVAPKRPTIPFITRPDWTSFLDWRLLQNPNLVKLARQYHRGPPYNGRKIESYEVTTLKLSTNEEEVFGSLFFI</sequence>
<dbReference type="EMBL" id="AGBW02014856">
    <property type="protein sequence ID" value="OWR40985.1"/>
    <property type="molecule type" value="Genomic_DNA"/>
</dbReference>
<dbReference type="Proteomes" id="UP000007151">
    <property type="component" value="Unassembled WGS sequence"/>
</dbReference>
<organism evidence="2 3">
    <name type="scientific">Danaus plexippus plexippus</name>
    <dbReference type="NCBI Taxonomy" id="278856"/>
    <lineage>
        <taxon>Eukaryota</taxon>
        <taxon>Metazoa</taxon>
        <taxon>Ecdysozoa</taxon>
        <taxon>Arthropoda</taxon>
        <taxon>Hexapoda</taxon>
        <taxon>Insecta</taxon>
        <taxon>Pterygota</taxon>
        <taxon>Neoptera</taxon>
        <taxon>Endopterygota</taxon>
        <taxon>Lepidoptera</taxon>
        <taxon>Glossata</taxon>
        <taxon>Ditrysia</taxon>
        <taxon>Papilionoidea</taxon>
        <taxon>Nymphalidae</taxon>
        <taxon>Danainae</taxon>
        <taxon>Danaini</taxon>
        <taxon>Danaina</taxon>
        <taxon>Danaus</taxon>
        <taxon>Danaus</taxon>
    </lineage>
</organism>
<name>A0A212EHM9_DANPL</name>
<proteinExistence type="predicted"/>
<dbReference type="KEGG" id="dpl:KGM_210842"/>
<reference evidence="2 3" key="1">
    <citation type="journal article" date="2011" name="Cell">
        <title>The monarch butterfly genome yields insights into long-distance migration.</title>
        <authorList>
            <person name="Zhan S."/>
            <person name="Merlin C."/>
            <person name="Boore J.L."/>
            <person name="Reppert S.M."/>
        </authorList>
    </citation>
    <scope>NUCLEOTIDE SEQUENCE [LARGE SCALE GENOMIC DNA]</scope>
    <source>
        <strain evidence="2">F-2</strain>
    </source>
</reference>
<dbReference type="AlphaFoldDB" id="A0A212EHM9"/>
<accession>A0A212EHM9</accession>
<comment type="caution">
    <text evidence="2">The sequence shown here is derived from an EMBL/GenBank/DDBJ whole genome shotgun (WGS) entry which is preliminary data.</text>
</comment>
<feature type="signal peptide" evidence="1">
    <location>
        <begin position="1"/>
        <end position="22"/>
    </location>
</feature>
<dbReference type="InParanoid" id="A0A212EHM9"/>
<keyword evidence="1" id="KW-0732">Signal</keyword>
<evidence type="ECO:0000256" key="1">
    <source>
        <dbReference type="SAM" id="SignalP"/>
    </source>
</evidence>
<evidence type="ECO:0000313" key="2">
    <source>
        <dbReference type="EMBL" id="OWR40985.1"/>
    </source>
</evidence>
<feature type="chain" id="PRO_5012058198" evidence="1">
    <location>
        <begin position="23"/>
        <end position="161"/>
    </location>
</feature>
<evidence type="ECO:0000313" key="3">
    <source>
        <dbReference type="Proteomes" id="UP000007151"/>
    </source>
</evidence>